<dbReference type="CDD" id="cd07812">
    <property type="entry name" value="SRPBCC"/>
    <property type="match status" value="1"/>
</dbReference>
<reference evidence="1 2" key="1">
    <citation type="submission" date="2018-10" db="EMBL/GenBank/DDBJ databases">
        <title>Phylogenomics of Brevibacillus.</title>
        <authorList>
            <person name="Dunlap C."/>
        </authorList>
    </citation>
    <scope>NUCLEOTIDE SEQUENCE [LARGE SCALE GENOMIC DNA]</scope>
    <source>
        <strain evidence="1 2">JCM 15085</strain>
    </source>
</reference>
<protein>
    <submittedName>
        <fullName evidence="1">SRPBCC family protein</fullName>
    </submittedName>
</protein>
<evidence type="ECO:0000313" key="1">
    <source>
        <dbReference type="EMBL" id="RNB77645.1"/>
    </source>
</evidence>
<dbReference type="RefSeq" id="WP_023558170.1">
    <property type="nucleotide sequence ID" value="NZ_JBCNED010000023.1"/>
</dbReference>
<sequence>MPQGIHDVDLDLPVQAIWEFVSVMDFWIPLVPGYISHEIIHDRQSTWNFNGDIGIMKKKINLQVDITEWTPPTEVRFTLTGINENFTGEGYFRAQALGEHRTKMTGSLDITAKGVKAPMINSVLKTLIPKTTAEMVEAIANRMIETAPVPRMRE</sequence>
<comment type="caution">
    <text evidence="1">The sequence shown here is derived from an EMBL/GenBank/DDBJ whole genome shotgun (WGS) entry which is preliminary data.</text>
</comment>
<proteinExistence type="predicted"/>
<dbReference type="SUPFAM" id="SSF55961">
    <property type="entry name" value="Bet v1-like"/>
    <property type="match status" value="1"/>
</dbReference>
<gene>
    <name evidence="1" type="ORF">EDM58_14295</name>
</gene>
<dbReference type="InterPro" id="IPR023393">
    <property type="entry name" value="START-like_dom_sf"/>
</dbReference>
<organism evidence="1 2">
    <name type="scientific">Brevibacillus panacihumi</name>
    <dbReference type="NCBI Taxonomy" id="497735"/>
    <lineage>
        <taxon>Bacteria</taxon>
        <taxon>Bacillati</taxon>
        <taxon>Bacillota</taxon>
        <taxon>Bacilli</taxon>
        <taxon>Bacillales</taxon>
        <taxon>Paenibacillaceae</taxon>
        <taxon>Brevibacillus</taxon>
    </lineage>
</organism>
<name>A0A3M8CS22_9BACL</name>
<evidence type="ECO:0000313" key="2">
    <source>
        <dbReference type="Proteomes" id="UP000281915"/>
    </source>
</evidence>
<dbReference type="AlphaFoldDB" id="A0A3M8CS22"/>
<dbReference type="Pfam" id="PF06240">
    <property type="entry name" value="COXG"/>
    <property type="match status" value="1"/>
</dbReference>
<accession>A0A3M8CS22</accession>
<dbReference type="EMBL" id="RHHT01000029">
    <property type="protein sequence ID" value="RNB77645.1"/>
    <property type="molecule type" value="Genomic_DNA"/>
</dbReference>
<dbReference type="InterPro" id="IPR010419">
    <property type="entry name" value="CO_DH_gsu"/>
</dbReference>
<dbReference type="Gene3D" id="3.30.530.20">
    <property type="match status" value="1"/>
</dbReference>
<dbReference type="Proteomes" id="UP000281915">
    <property type="component" value="Unassembled WGS sequence"/>
</dbReference>